<protein>
    <recommendedName>
        <fullName evidence="3">ApeA N-terminal domain-containing protein</fullName>
    </recommendedName>
</protein>
<evidence type="ECO:0000313" key="2">
    <source>
        <dbReference type="Proteomes" id="UP000238375"/>
    </source>
</evidence>
<name>A0A2T0SNK0_9BACT</name>
<keyword evidence="2" id="KW-1185">Reference proteome</keyword>
<dbReference type="Proteomes" id="UP000238375">
    <property type="component" value="Unassembled WGS sequence"/>
</dbReference>
<organism evidence="1 2">
    <name type="scientific">Spirosoma oryzae</name>
    <dbReference type="NCBI Taxonomy" id="1469603"/>
    <lineage>
        <taxon>Bacteria</taxon>
        <taxon>Pseudomonadati</taxon>
        <taxon>Bacteroidota</taxon>
        <taxon>Cytophagia</taxon>
        <taxon>Cytophagales</taxon>
        <taxon>Cytophagaceae</taxon>
        <taxon>Spirosoma</taxon>
    </lineage>
</organism>
<dbReference type="AlphaFoldDB" id="A0A2T0SNK0"/>
<comment type="caution">
    <text evidence="1">The sequence shown here is derived from an EMBL/GenBank/DDBJ whole genome shotgun (WGS) entry which is preliminary data.</text>
</comment>
<evidence type="ECO:0008006" key="3">
    <source>
        <dbReference type="Google" id="ProtNLM"/>
    </source>
</evidence>
<gene>
    <name evidence="1" type="ORF">CLV58_11574</name>
</gene>
<proteinExistence type="predicted"/>
<accession>A0A2T0SNK0</accession>
<dbReference type="EMBL" id="PVTE01000015">
    <property type="protein sequence ID" value="PRY34991.1"/>
    <property type="molecule type" value="Genomic_DNA"/>
</dbReference>
<sequence>MRMPVYECDACSIKPESVVPLGGQRLTHFRDAVLDGITEDGPTIEISFKYLFAEVDVSAKFGRFDNLGFDYDPLDYYFIPGLYRDMDIGYLTPAFFDREVLLHYNNHPDYSVKLTSFSSGNIYQKGERLFSWGFGINRGGLIFMWLGDLKKDFNEENERDRKRFLASNVASDHDIVSKFYFSQIPFTIQDAFQESDNESKVFSLKNQFDERIKKEFGFNIAKIDIERLAEYYRPPILEDREQILNAYLSLTKYLIESLQIEDLKRLLIERGVPPKELKGLGSLKVFERFINIVLKLPDERGIMTPLYVLYDLRLLQGHLAIDSFGENYESCKKRLDAESITAEFEFFGIVVKSLISMYETLLAYPNS</sequence>
<evidence type="ECO:0000313" key="1">
    <source>
        <dbReference type="EMBL" id="PRY34991.1"/>
    </source>
</evidence>
<reference evidence="1 2" key="1">
    <citation type="submission" date="2018-03" db="EMBL/GenBank/DDBJ databases">
        <title>Genomic Encyclopedia of Archaeal and Bacterial Type Strains, Phase II (KMG-II): from individual species to whole genera.</title>
        <authorList>
            <person name="Goeker M."/>
        </authorList>
    </citation>
    <scope>NUCLEOTIDE SEQUENCE [LARGE SCALE GENOMIC DNA]</scope>
    <source>
        <strain evidence="1 2">DSM 28354</strain>
    </source>
</reference>